<dbReference type="AlphaFoldDB" id="A0AAN5CCW8"/>
<comment type="caution">
    <text evidence="1">The sequence shown here is derived from an EMBL/GenBank/DDBJ whole genome shotgun (WGS) entry which is preliminary data.</text>
</comment>
<evidence type="ECO:0000313" key="1">
    <source>
        <dbReference type="EMBL" id="GMR36846.1"/>
    </source>
</evidence>
<evidence type="ECO:0000313" key="2">
    <source>
        <dbReference type="Proteomes" id="UP001328107"/>
    </source>
</evidence>
<accession>A0AAN5CCW8</accession>
<proteinExistence type="predicted"/>
<protein>
    <submittedName>
        <fullName evidence="1">Uncharacterized protein</fullName>
    </submittedName>
</protein>
<organism evidence="1 2">
    <name type="scientific">Pristionchus mayeri</name>
    <dbReference type="NCBI Taxonomy" id="1317129"/>
    <lineage>
        <taxon>Eukaryota</taxon>
        <taxon>Metazoa</taxon>
        <taxon>Ecdysozoa</taxon>
        <taxon>Nematoda</taxon>
        <taxon>Chromadorea</taxon>
        <taxon>Rhabditida</taxon>
        <taxon>Rhabditina</taxon>
        <taxon>Diplogasteromorpha</taxon>
        <taxon>Diplogasteroidea</taxon>
        <taxon>Neodiplogasteridae</taxon>
        <taxon>Pristionchus</taxon>
    </lineage>
</organism>
<sequence length="131" mass="15143">MSRSLDEVVSHTSSDFSHDLPLPSPLHLSPIDLPSSFDLPPSPIDHRKNRFPSTNLEEDFVKINWEAESVQSDSFCTTFYNAIYPEKLVRWFRGVPHWVRILLVSSLFLPPPSHIHHCCSTHHFPFQTTQH</sequence>
<name>A0AAN5CCW8_9BILA</name>
<dbReference type="EMBL" id="BTRK01000002">
    <property type="protein sequence ID" value="GMR36846.1"/>
    <property type="molecule type" value="Genomic_DNA"/>
</dbReference>
<dbReference type="Proteomes" id="UP001328107">
    <property type="component" value="Unassembled WGS sequence"/>
</dbReference>
<reference evidence="2" key="1">
    <citation type="submission" date="2022-10" db="EMBL/GenBank/DDBJ databases">
        <title>Genome assembly of Pristionchus species.</title>
        <authorList>
            <person name="Yoshida K."/>
            <person name="Sommer R.J."/>
        </authorList>
    </citation>
    <scope>NUCLEOTIDE SEQUENCE [LARGE SCALE GENOMIC DNA]</scope>
    <source>
        <strain evidence="2">RS5460</strain>
    </source>
</reference>
<gene>
    <name evidence="1" type="ORF">PMAYCL1PPCAC_07041</name>
</gene>
<keyword evidence="2" id="KW-1185">Reference proteome</keyword>